<keyword evidence="3" id="KW-1185">Reference proteome</keyword>
<proteinExistence type="predicted"/>
<evidence type="ECO:0000256" key="1">
    <source>
        <dbReference type="SAM" id="MobiDB-lite"/>
    </source>
</evidence>
<evidence type="ECO:0000313" key="3">
    <source>
        <dbReference type="Proteomes" id="UP001165122"/>
    </source>
</evidence>
<gene>
    <name evidence="2" type="ORF">TrLO_g12731</name>
</gene>
<organism evidence="2 3">
    <name type="scientific">Triparma laevis f. longispina</name>
    <dbReference type="NCBI Taxonomy" id="1714387"/>
    <lineage>
        <taxon>Eukaryota</taxon>
        <taxon>Sar</taxon>
        <taxon>Stramenopiles</taxon>
        <taxon>Ochrophyta</taxon>
        <taxon>Bolidophyceae</taxon>
        <taxon>Parmales</taxon>
        <taxon>Triparmaceae</taxon>
        <taxon>Triparma</taxon>
    </lineage>
</organism>
<dbReference type="EMBL" id="BRXW01000400">
    <property type="protein sequence ID" value="GMH50977.1"/>
    <property type="molecule type" value="Genomic_DNA"/>
</dbReference>
<evidence type="ECO:0000313" key="2">
    <source>
        <dbReference type="EMBL" id="GMH50977.1"/>
    </source>
</evidence>
<comment type="caution">
    <text evidence="2">The sequence shown here is derived from an EMBL/GenBank/DDBJ whole genome shotgun (WGS) entry which is preliminary data.</text>
</comment>
<accession>A0A9W6ZGR8</accession>
<feature type="region of interest" description="Disordered" evidence="1">
    <location>
        <begin position="109"/>
        <end position="134"/>
    </location>
</feature>
<sequence length="134" mass="15050">MTIPDSLQKLGKLVSYNCFKLVPSYIDVGNSSNDATSEVLKYLYEKMKSDHMAKDIASLKRQVTERGMQNEDILAALKSNTTADQTAKIASLEKDLKIARLEKELAEKEVSSLKQELASHHQSTPNDSKKRKHN</sequence>
<dbReference type="Proteomes" id="UP001165122">
    <property type="component" value="Unassembled WGS sequence"/>
</dbReference>
<protein>
    <submittedName>
        <fullName evidence="2">Uncharacterized protein</fullName>
    </submittedName>
</protein>
<reference evidence="3" key="1">
    <citation type="journal article" date="2023" name="Commun. Biol.">
        <title>Genome analysis of Parmales, the sister group of diatoms, reveals the evolutionary specialization of diatoms from phago-mixotrophs to photoautotrophs.</title>
        <authorList>
            <person name="Ban H."/>
            <person name="Sato S."/>
            <person name="Yoshikawa S."/>
            <person name="Yamada K."/>
            <person name="Nakamura Y."/>
            <person name="Ichinomiya M."/>
            <person name="Sato N."/>
            <person name="Blanc-Mathieu R."/>
            <person name="Endo H."/>
            <person name="Kuwata A."/>
            <person name="Ogata H."/>
        </authorList>
    </citation>
    <scope>NUCLEOTIDE SEQUENCE [LARGE SCALE GENOMIC DNA]</scope>
    <source>
        <strain evidence="3">NIES 3700</strain>
    </source>
</reference>
<name>A0A9W6ZGR8_9STRA</name>
<dbReference type="OrthoDB" id="10264456at2759"/>
<dbReference type="AlphaFoldDB" id="A0A9W6ZGR8"/>